<dbReference type="InterPro" id="IPR029068">
    <property type="entry name" value="Glyas_Bleomycin-R_OHBP_Dase"/>
</dbReference>
<reference evidence="2 3" key="1">
    <citation type="journal article" date="2016" name="Nat. Commun.">
        <title>Thousands of microbial genomes shed light on interconnected biogeochemical processes in an aquifer system.</title>
        <authorList>
            <person name="Anantharaman K."/>
            <person name="Brown C.T."/>
            <person name="Hug L.A."/>
            <person name="Sharon I."/>
            <person name="Castelle C.J."/>
            <person name="Probst A.J."/>
            <person name="Thomas B.C."/>
            <person name="Singh A."/>
            <person name="Wilkins M.J."/>
            <person name="Karaoz U."/>
            <person name="Brodie E.L."/>
            <person name="Williams K.H."/>
            <person name="Hubbard S.S."/>
            <person name="Banfield J.F."/>
        </authorList>
    </citation>
    <scope>NUCLEOTIDE SEQUENCE [LARGE SCALE GENOMIC DNA]</scope>
</reference>
<dbReference type="AlphaFoldDB" id="A0A1F6EEJ3"/>
<accession>A0A1F6EEJ3</accession>
<evidence type="ECO:0000313" key="2">
    <source>
        <dbReference type="EMBL" id="OGG72079.1"/>
    </source>
</evidence>
<dbReference type="PANTHER" id="PTHR35006:SF2">
    <property type="entry name" value="GLYOXALASE FAMILY PROTEIN (AFU_ORTHOLOGUE AFUA_5G14830)"/>
    <property type="match status" value="1"/>
</dbReference>
<dbReference type="CDD" id="cd07262">
    <property type="entry name" value="VOC_like"/>
    <property type="match status" value="1"/>
</dbReference>
<sequence length="122" mass="13523">MNFAHIGLAVRDIKKSKEFYSKVLLPLQLSVYREKADSVHFGTGNGRTLFYIHTRSKAPGPVHIAFEADSRDEVGQFYKAAIIAGGKDNGTPGIRENYAPNYYAAFVLDPDGNNIEAICRTE</sequence>
<dbReference type="InterPro" id="IPR004360">
    <property type="entry name" value="Glyas_Fos-R_dOase_dom"/>
</dbReference>
<dbReference type="Gene3D" id="3.10.180.10">
    <property type="entry name" value="2,3-Dihydroxybiphenyl 1,2-Dioxygenase, domain 1"/>
    <property type="match status" value="1"/>
</dbReference>
<gene>
    <name evidence="2" type="ORF">A3A35_02320</name>
</gene>
<name>A0A1F6EEJ3_9BACT</name>
<evidence type="ECO:0000259" key="1">
    <source>
        <dbReference type="PROSITE" id="PS51819"/>
    </source>
</evidence>
<evidence type="ECO:0000313" key="3">
    <source>
        <dbReference type="Proteomes" id="UP000179115"/>
    </source>
</evidence>
<dbReference type="STRING" id="1798508.A3A35_02320"/>
<protein>
    <recommendedName>
        <fullName evidence="1">VOC domain-containing protein</fullName>
    </recommendedName>
</protein>
<dbReference type="PROSITE" id="PS51819">
    <property type="entry name" value="VOC"/>
    <property type="match status" value="1"/>
</dbReference>
<proteinExistence type="predicted"/>
<feature type="domain" description="VOC" evidence="1">
    <location>
        <begin position="2"/>
        <end position="120"/>
    </location>
</feature>
<dbReference type="PANTHER" id="PTHR35006">
    <property type="entry name" value="GLYOXALASE FAMILY PROTEIN (AFU_ORTHOLOGUE AFUA_5G14830)"/>
    <property type="match status" value="1"/>
</dbReference>
<dbReference type="SUPFAM" id="SSF54593">
    <property type="entry name" value="Glyoxalase/Bleomycin resistance protein/Dihydroxybiphenyl dioxygenase"/>
    <property type="match status" value="1"/>
</dbReference>
<dbReference type="InterPro" id="IPR037523">
    <property type="entry name" value="VOC_core"/>
</dbReference>
<dbReference type="EMBL" id="MFLV01000001">
    <property type="protein sequence ID" value="OGG72079.1"/>
    <property type="molecule type" value="Genomic_DNA"/>
</dbReference>
<dbReference type="Proteomes" id="UP000179115">
    <property type="component" value="Unassembled WGS sequence"/>
</dbReference>
<dbReference type="Pfam" id="PF00903">
    <property type="entry name" value="Glyoxalase"/>
    <property type="match status" value="1"/>
</dbReference>
<comment type="caution">
    <text evidence="2">The sequence shown here is derived from an EMBL/GenBank/DDBJ whole genome shotgun (WGS) entry which is preliminary data.</text>
</comment>
<organism evidence="2 3">
    <name type="scientific">Candidatus Kaiserbacteria bacterium RIFCSPLOWO2_01_FULL_51_21</name>
    <dbReference type="NCBI Taxonomy" id="1798508"/>
    <lineage>
        <taxon>Bacteria</taxon>
        <taxon>Candidatus Kaiseribacteriota</taxon>
    </lineage>
</organism>